<feature type="transmembrane region" description="Helical" evidence="8">
    <location>
        <begin position="190"/>
        <end position="209"/>
    </location>
</feature>
<dbReference type="InterPro" id="IPR002549">
    <property type="entry name" value="AI-2E-like"/>
</dbReference>
<comment type="caution">
    <text evidence="9">The sequence shown here is derived from an EMBL/GenBank/DDBJ whole genome shotgun (WGS) entry which is preliminary data.</text>
</comment>
<keyword evidence="4" id="KW-1003">Cell membrane</keyword>
<sequence length="306" mass="34442">MRPAIRWLEKVKNSKAFAILILYGMITGLFTLFFFLVWPTLREQLNSFVNSLPQLAADFQKQFSQLQQHGLLQGMQFNNLSLTSKLSEYIADGINAASAYVSGAVSFVTTIVVVTGTVPIMLYYLLKQDQEFYRKSLRLTPGKYRRDLSGMLLEIDRILSEFILGRFTLCLLLGGMIYIGFLIIDLPYSLLLALFAALMNLIPYIGQIIGLIPALIVAFIDAPSMAIWVIVIHFAAQQIEGNLLSPHIYGRKLNIHPMTTITLLLVAGSIGGIVGIMTAIPFYLIVKIIVVKLYRFYQKRKQEHVS</sequence>
<evidence type="ECO:0000256" key="2">
    <source>
        <dbReference type="ARBA" id="ARBA00009773"/>
    </source>
</evidence>
<evidence type="ECO:0000256" key="4">
    <source>
        <dbReference type="ARBA" id="ARBA00022475"/>
    </source>
</evidence>
<dbReference type="PANTHER" id="PTHR21716">
    <property type="entry name" value="TRANSMEMBRANE PROTEIN"/>
    <property type="match status" value="1"/>
</dbReference>
<dbReference type="AlphaFoldDB" id="A0A934MV40"/>
<keyword evidence="6 8" id="KW-1133">Transmembrane helix</keyword>
<dbReference type="PANTHER" id="PTHR21716:SF53">
    <property type="entry name" value="PERMEASE PERM-RELATED"/>
    <property type="match status" value="1"/>
</dbReference>
<feature type="transmembrane region" description="Helical" evidence="8">
    <location>
        <begin position="216"/>
        <end position="236"/>
    </location>
</feature>
<evidence type="ECO:0000256" key="1">
    <source>
        <dbReference type="ARBA" id="ARBA00004651"/>
    </source>
</evidence>
<proteinExistence type="inferred from homology"/>
<feature type="transmembrane region" description="Helical" evidence="8">
    <location>
        <begin position="16"/>
        <end position="38"/>
    </location>
</feature>
<feature type="transmembrane region" description="Helical" evidence="8">
    <location>
        <begin position="104"/>
        <end position="126"/>
    </location>
</feature>
<keyword evidence="5 8" id="KW-0812">Transmembrane</keyword>
<dbReference type="GO" id="GO:0055085">
    <property type="term" value="P:transmembrane transport"/>
    <property type="evidence" value="ECO:0007669"/>
    <property type="project" value="TreeGrafter"/>
</dbReference>
<evidence type="ECO:0000256" key="5">
    <source>
        <dbReference type="ARBA" id="ARBA00022692"/>
    </source>
</evidence>
<keyword evidence="10" id="KW-1185">Reference proteome</keyword>
<dbReference type="GO" id="GO:0005886">
    <property type="term" value="C:plasma membrane"/>
    <property type="evidence" value="ECO:0007669"/>
    <property type="project" value="UniProtKB-SubCell"/>
</dbReference>
<evidence type="ECO:0000256" key="3">
    <source>
        <dbReference type="ARBA" id="ARBA00022448"/>
    </source>
</evidence>
<evidence type="ECO:0000256" key="8">
    <source>
        <dbReference type="SAM" id="Phobius"/>
    </source>
</evidence>
<dbReference type="EMBL" id="JAELUP010000038">
    <property type="protein sequence ID" value="MBJ6361707.1"/>
    <property type="molecule type" value="Genomic_DNA"/>
</dbReference>
<name>A0A934MV40_9BACL</name>
<dbReference type="Pfam" id="PF01594">
    <property type="entry name" value="AI-2E_transport"/>
    <property type="match status" value="1"/>
</dbReference>
<evidence type="ECO:0000256" key="6">
    <source>
        <dbReference type="ARBA" id="ARBA00022989"/>
    </source>
</evidence>
<feature type="transmembrane region" description="Helical" evidence="8">
    <location>
        <begin position="163"/>
        <end position="184"/>
    </location>
</feature>
<protein>
    <submittedName>
        <fullName evidence="9">AI-2E family transporter</fullName>
    </submittedName>
</protein>
<gene>
    <name evidence="9" type="ORF">JFN88_10415</name>
</gene>
<reference evidence="9" key="1">
    <citation type="submission" date="2020-12" db="EMBL/GenBank/DDBJ databases">
        <authorList>
            <person name="Huq M.A."/>
        </authorList>
    </citation>
    <scope>NUCLEOTIDE SEQUENCE</scope>
    <source>
        <strain evidence="9">MAHUQ-46</strain>
    </source>
</reference>
<keyword evidence="7 8" id="KW-0472">Membrane</keyword>
<comment type="similarity">
    <text evidence="2">Belongs to the autoinducer-2 exporter (AI-2E) (TC 2.A.86) family.</text>
</comment>
<organism evidence="9 10">
    <name type="scientific">Paenibacillus roseus</name>
    <dbReference type="NCBI Taxonomy" id="2798579"/>
    <lineage>
        <taxon>Bacteria</taxon>
        <taxon>Bacillati</taxon>
        <taxon>Bacillota</taxon>
        <taxon>Bacilli</taxon>
        <taxon>Bacillales</taxon>
        <taxon>Paenibacillaceae</taxon>
        <taxon>Paenibacillus</taxon>
    </lineage>
</organism>
<accession>A0A934MV40</accession>
<evidence type="ECO:0000256" key="7">
    <source>
        <dbReference type="ARBA" id="ARBA00023136"/>
    </source>
</evidence>
<keyword evidence="3" id="KW-0813">Transport</keyword>
<evidence type="ECO:0000313" key="10">
    <source>
        <dbReference type="Proteomes" id="UP000640274"/>
    </source>
</evidence>
<dbReference type="Proteomes" id="UP000640274">
    <property type="component" value="Unassembled WGS sequence"/>
</dbReference>
<comment type="subcellular location">
    <subcellularLocation>
        <location evidence="1">Cell membrane</location>
        <topology evidence="1">Multi-pass membrane protein</topology>
    </subcellularLocation>
</comment>
<evidence type="ECO:0000313" key="9">
    <source>
        <dbReference type="EMBL" id="MBJ6361707.1"/>
    </source>
</evidence>
<feature type="transmembrane region" description="Helical" evidence="8">
    <location>
        <begin position="261"/>
        <end position="290"/>
    </location>
</feature>